<accession>A0ABW5B5F6</accession>
<gene>
    <name evidence="1" type="ORF">ACFSKV_01355</name>
</gene>
<keyword evidence="2" id="KW-1185">Reference proteome</keyword>
<comment type="caution">
    <text evidence="1">The sequence shown here is derived from an EMBL/GenBank/DDBJ whole genome shotgun (WGS) entry which is preliminary data.</text>
</comment>
<organism evidence="1 2">
    <name type="scientific">Shivajiella indica</name>
    <dbReference type="NCBI Taxonomy" id="872115"/>
    <lineage>
        <taxon>Bacteria</taxon>
        <taxon>Pseudomonadati</taxon>
        <taxon>Bacteroidota</taxon>
        <taxon>Cytophagia</taxon>
        <taxon>Cytophagales</taxon>
        <taxon>Cyclobacteriaceae</taxon>
        <taxon>Shivajiella</taxon>
    </lineage>
</organism>
<evidence type="ECO:0000313" key="1">
    <source>
        <dbReference type="EMBL" id="MFD2200193.1"/>
    </source>
</evidence>
<proteinExistence type="predicted"/>
<protein>
    <submittedName>
        <fullName evidence="1">Uncharacterized protein</fullName>
    </submittedName>
</protein>
<dbReference type="EMBL" id="JBHUIV010000003">
    <property type="protein sequence ID" value="MFD2200193.1"/>
    <property type="molecule type" value="Genomic_DNA"/>
</dbReference>
<evidence type="ECO:0000313" key="2">
    <source>
        <dbReference type="Proteomes" id="UP001597414"/>
    </source>
</evidence>
<reference evidence="2" key="1">
    <citation type="journal article" date="2019" name="Int. J. Syst. Evol. Microbiol.">
        <title>The Global Catalogue of Microorganisms (GCM) 10K type strain sequencing project: providing services to taxonomists for standard genome sequencing and annotation.</title>
        <authorList>
            <consortium name="The Broad Institute Genomics Platform"/>
            <consortium name="The Broad Institute Genome Sequencing Center for Infectious Disease"/>
            <person name="Wu L."/>
            <person name="Ma J."/>
        </authorList>
    </citation>
    <scope>NUCLEOTIDE SEQUENCE [LARGE SCALE GENOMIC DNA]</scope>
    <source>
        <strain evidence="2">KCTC 19812</strain>
    </source>
</reference>
<name>A0ABW5B5F6_9BACT</name>
<dbReference type="Proteomes" id="UP001597414">
    <property type="component" value="Unassembled WGS sequence"/>
</dbReference>
<dbReference type="RefSeq" id="WP_380799787.1">
    <property type="nucleotide sequence ID" value="NZ_JBHUIV010000003.1"/>
</dbReference>
<sequence length="406" mass="47304">MPETVISLRWDSMIDIIQSVQSEIVFISPSIHDEWALAFLNIKDHKKIKIWICLDNQEKIFREGYGDVKGVNQLLSAGVSLKQCKGLKICYLGIDGVGYCLFLESRIISGGPEGFNAILLPRNLSQEIVKTFFPEKFDELIFKPPLSSLESFDQEKFKEIATNLETKPIVLPDMQRQISVYNNHFQFVELSLEGGNITEKSVTIPSSALPFKDEALKAKMKTRYNLFEREETNSWNEMNQIKQKLEEIREKYLKPCSVRKGKRILSINHKEAYQKELGELESLIAENSKKLEKRVQDSIDKAEIFLRQELEEFLISFPPDSLQNVKDPATRKHRIDAEVFRILDKTKFPSAFWLIRSLCLKNHFYDLTWEDLQDEELLDWFKVNDLISNDFISELASVRNAYEEYR</sequence>